<comment type="subcellular location">
    <subcellularLocation>
        <location evidence="1">Nucleus</location>
    </subcellularLocation>
</comment>
<feature type="compositionally biased region" description="Basic and acidic residues" evidence="3">
    <location>
        <begin position="53"/>
        <end position="82"/>
    </location>
</feature>
<evidence type="ECO:0000256" key="3">
    <source>
        <dbReference type="SAM" id="MobiDB-lite"/>
    </source>
</evidence>
<dbReference type="InterPro" id="IPR023779">
    <property type="entry name" value="Chromodomain_CS"/>
</dbReference>
<dbReference type="CDD" id="cd18657">
    <property type="entry name" value="CSD_Swi6"/>
    <property type="match status" value="1"/>
</dbReference>
<dbReference type="SUPFAM" id="SSF54160">
    <property type="entry name" value="Chromo domain-like"/>
    <property type="match status" value="2"/>
</dbReference>
<evidence type="ECO:0000256" key="1">
    <source>
        <dbReference type="ARBA" id="ARBA00004123"/>
    </source>
</evidence>
<dbReference type="SMART" id="SM00298">
    <property type="entry name" value="CHROMO"/>
    <property type="match status" value="1"/>
</dbReference>
<reference evidence="5" key="1">
    <citation type="journal article" date="2020" name="Fungal Divers.">
        <title>Resolving the Mortierellaceae phylogeny through synthesis of multi-gene phylogenetics and phylogenomics.</title>
        <authorList>
            <person name="Vandepol N."/>
            <person name="Liber J."/>
            <person name="Desiro A."/>
            <person name="Na H."/>
            <person name="Kennedy M."/>
            <person name="Barry K."/>
            <person name="Grigoriev I.V."/>
            <person name="Miller A.N."/>
            <person name="O'Donnell K."/>
            <person name="Stajich J.E."/>
            <person name="Bonito G."/>
        </authorList>
    </citation>
    <scope>NUCLEOTIDE SEQUENCE</scope>
    <source>
        <strain evidence="5">NRRL 6426</strain>
    </source>
</reference>
<dbReference type="InterPro" id="IPR051219">
    <property type="entry name" value="Heterochromatin_chromo-domain"/>
</dbReference>
<keyword evidence="6" id="KW-1185">Reference proteome</keyword>
<dbReference type="PRINTS" id="PR00504">
    <property type="entry name" value="CHROMODOMAIN"/>
</dbReference>
<dbReference type="GO" id="GO:0005634">
    <property type="term" value="C:nucleus"/>
    <property type="evidence" value="ECO:0007669"/>
    <property type="project" value="UniProtKB-SubCell"/>
</dbReference>
<dbReference type="GO" id="GO:0000792">
    <property type="term" value="C:heterochromatin"/>
    <property type="evidence" value="ECO:0007669"/>
    <property type="project" value="UniProtKB-ARBA"/>
</dbReference>
<dbReference type="OrthoDB" id="433924at2759"/>
<proteinExistence type="predicted"/>
<dbReference type="PANTHER" id="PTHR22812">
    <property type="entry name" value="CHROMOBOX PROTEIN"/>
    <property type="match status" value="1"/>
</dbReference>
<dbReference type="Gene3D" id="2.40.50.40">
    <property type="match status" value="2"/>
</dbReference>
<dbReference type="AlphaFoldDB" id="A0A9P5RRL9"/>
<evidence type="ECO:0000313" key="5">
    <source>
        <dbReference type="EMBL" id="KAF9140556.1"/>
    </source>
</evidence>
<evidence type="ECO:0000256" key="2">
    <source>
        <dbReference type="ARBA" id="ARBA00023242"/>
    </source>
</evidence>
<organism evidence="5 6">
    <name type="scientific">Linnemannia schmuckeri</name>
    <dbReference type="NCBI Taxonomy" id="64567"/>
    <lineage>
        <taxon>Eukaryota</taxon>
        <taxon>Fungi</taxon>
        <taxon>Fungi incertae sedis</taxon>
        <taxon>Mucoromycota</taxon>
        <taxon>Mortierellomycotina</taxon>
        <taxon>Mortierellomycetes</taxon>
        <taxon>Mortierellales</taxon>
        <taxon>Mortierellaceae</taxon>
        <taxon>Linnemannia</taxon>
    </lineage>
</organism>
<dbReference type="InterPro" id="IPR016197">
    <property type="entry name" value="Chromo-like_dom_sf"/>
</dbReference>
<feature type="compositionally biased region" description="Polar residues" evidence="3">
    <location>
        <begin position="35"/>
        <end position="48"/>
    </location>
</feature>
<dbReference type="PROSITE" id="PS50013">
    <property type="entry name" value="CHROMO_2"/>
    <property type="match status" value="1"/>
</dbReference>
<name>A0A9P5RRL9_9FUNG</name>
<dbReference type="EMBL" id="JAAAUQ010001293">
    <property type="protein sequence ID" value="KAF9140556.1"/>
    <property type="molecule type" value="Genomic_DNA"/>
</dbReference>
<feature type="region of interest" description="Disordered" evidence="3">
    <location>
        <begin position="1"/>
        <end position="119"/>
    </location>
</feature>
<dbReference type="PROSITE" id="PS00598">
    <property type="entry name" value="CHROMO_1"/>
    <property type="match status" value="1"/>
</dbReference>
<feature type="domain" description="Chromo" evidence="4">
    <location>
        <begin position="107"/>
        <end position="156"/>
    </location>
</feature>
<feature type="compositionally biased region" description="Low complexity" evidence="3">
    <location>
        <begin position="228"/>
        <end position="245"/>
    </location>
</feature>
<accession>A0A9P5RRL9</accession>
<keyword evidence="2" id="KW-0539">Nucleus</keyword>
<dbReference type="CDD" id="cd00024">
    <property type="entry name" value="CD_CSD"/>
    <property type="match status" value="1"/>
</dbReference>
<dbReference type="InterPro" id="IPR000953">
    <property type="entry name" value="Chromo/chromo_shadow_dom"/>
</dbReference>
<feature type="region of interest" description="Disordered" evidence="3">
    <location>
        <begin position="161"/>
        <end position="252"/>
    </location>
</feature>
<feature type="compositionally biased region" description="Basic and acidic residues" evidence="3">
    <location>
        <begin position="19"/>
        <end position="34"/>
    </location>
</feature>
<dbReference type="InterPro" id="IPR008251">
    <property type="entry name" value="Chromo_shadow_dom"/>
</dbReference>
<dbReference type="InterPro" id="IPR017984">
    <property type="entry name" value="Chromo_dom_subgr"/>
</dbReference>
<protein>
    <recommendedName>
        <fullName evidence="4">Chromo domain-containing protein</fullName>
    </recommendedName>
</protein>
<dbReference type="InterPro" id="IPR023780">
    <property type="entry name" value="Chromo_domain"/>
</dbReference>
<comment type="caution">
    <text evidence="5">The sequence shown here is derived from an EMBL/GenBank/DDBJ whole genome shotgun (WGS) entry which is preliminary data.</text>
</comment>
<gene>
    <name evidence="5" type="ORF">BG015_001591</name>
</gene>
<evidence type="ECO:0000313" key="6">
    <source>
        <dbReference type="Proteomes" id="UP000748756"/>
    </source>
</evidence>
<sequence>MTDAFASEAAASKKPSVPLKEHKSDEANKKEEVNQRNTSTSIITSDKIMSNMGDRDNTEDKSEVKAENKLKEKSESKADGTDKATAGSKVNDDHDTDDKEDPGEAEYEVERVVGHKHTKGRLQYYLKWNGYDSDENTWEDRENVYCVDLIEAYWMRLEQAGGSRTDSKGKDGVPVKKEPTRTAKSNGAKTTKKDRDGDTMTDMTHVKRQKTSNASKGVKKAEDGSEGGASSNNYSNNNITINSSGWTPPKSWTSWEEKVESILTVERSNQKLLIRLQWNNGRETQHPIEVAHQKCPQKLIQFYESHIKFSQA</sequence>
<feature type="compositionally biased region" description="Acidic residues" evidence="3">
    <location>
        <begin position="98"/>
        <end position="107"/>
    </location>
</feature>
<evidence type="ECO:0000259" key="4">
    <source>
        <dbReference type="PROSITE" id="PS50013"/>
    </source>
</evidence>
<dbReference type="SMART" id="SM00300">
    <property type="entry name" value="ChSh"/>
    <property type="match status" value="1"/>
</dbReference>
<dbReference type="Pfam" id="PF00385">
    <property type="entry name" value="Chromo"/>
    <property type="match status" value="1"/>
</dbReference>
<dbReference type="Pfam" id="PF01393">
    <property type="entry name" value="Chromo_shadow"/>
    <property type="match status" value="1"/>
</dbReference>
<feature type="compositionally biased region" description="Basic and acidic residues" evidence="3">
    <location>
        <begin position="165"/>
        <end position="181"/>
    </location>
</feature>
<dbReference type="Proteomes" id="UP000748756">
    <property type="component" value="Unassembled WGS sequence"/>
</dbReference>